<dbReference type="RefSeq" id="YP_010754392.1">
    <property type="nucleotide sequence ID" value="NC_073459.1"/>
</dbReference>
<gene>
    <name evidence="2" type="primary">79</name>
    <name evidence="2" type="ORF">SEA_FINKLE_79</name>
</gene>
<accession>A0A9E7NKE6</accession>
<organism evidence="2 3">
    <name type="scientific">Gordonia phage Finkle</name>
    <dbReference type="NCBI Taxonomy" id="2926099"/>
    <lineage>
        <taxon>Viruses</taxon>
        <taxon>Duplodnaviria</taxon>
        <taxon>Heunggongvirae</taxon>
        <taxon>Uroviricota</taxon>
        <taxon>Caudoviricetes</taxon>
        <taxon>Finkelvirus</taxon>
        <taxon>Finkelvirus finkel</taxon>
    </lineage>
</organism>
<feature type="compositionally biased region" description="Basic and acidic residues" evidence="1">
    <location>
        <begin position="14"/>
        <end position="33"/>
    </location>
</feature>
<dbReference type="Proteomes" id="UP001060355">
    <property type="component" value="Segment"/>
</dbReference>
<evidence type="ECO:0000313" key="3">
    <source>
        <dbReference type="Proteomes" id="UP001060355"/>
    </source>
</evidence>
<name>A0A9E7NKE6_9CAUD</name>
<feature type="region of interest" description="Disordered" evidence="1">
    <location>
        <begin position="1"/>
        <end position="42"/>
    </location>
</feature>
<reference evidence="2" key="1">
    <citation type="submission" date="2022-05" db="EMBL/GenBank/DDBJ databases">
        <authorList>
            <person name="Ashby S."/>
            <person name="Bressette G."/>
            <person name="Brown S."/>
            <person name="Charles S."/>
            <person name="Neely M.N."/>
            <person name="Molloy S.D."/>
            <person name="Garlena R.A."/>
            <person name="Russell D.A."/>
            <person name="Jacobs-Sera D."/>
            <person name="Hatfull G.F."/>
        </authorList>
    </citation>
    <scope>NUCLEOTIDE SEQUENCE</scope>
</reference>
<evidence type="ECO:0000256" key="1">
    <source>
        <dbReference type="SAM" id="MobiDB-lite"/>
    </source>
</evidence>
<dbReference type="EMBL" id="ON456347">
    <property type="protein sequence ID" value="UTN93003.1"/>
    <property type="molecule type" value="Genomic_DNA"/>
</dbReference>
<dbReference type="KEGG" id="vg:80018976"/>
<evidence type="ECO:0000313" key="2">
    <source>
        <dbReference type="EMBL" id="UTN93003.1"/>
    </source>
</evidence>
<protein>
    <submittedName>
        <fullName evidence="2">Uncharacterized protein</fullName>
    </submittedName>
</protein>
<proteinExistence type="predicted"/>
<keyword evidence="3" id="KW-1185">Reference proteome</keyword>
<sequence length="42" mass="4520">MAMTRAVTASHALHPRDTLTRRPPRSESPHEGGRPCGARPTG</sequence>
<dbReference type="GeneID" id="80018976"/>